<dbReference type="EMBL" id="BK016102">
    <property type="protein sequence ID" value="DAF95037.1"/>
    <property type="molecule type" value="Genomic_DNA"/>
</dbReference>
<protein>
    <submittedName>
        <fullName evidence="1">Uncharacterized protein</fullName>
    </submittedName>
</protein>
<reference evidence="1" key="1">
    <citation type="journal article" date="2021" name="Proc. Natl. Acad. Sci. U.S.A.">
        <title>A Catalog of Tens of Thousands of Viruses from Human Metagenomes Reveals Hidden Associations with Chronic Diseases.</title>
        <authorList>
            <person name="Tisza M.J."/>
            <person name="Buck C.B."/>
        </authorList>
    </citation>
    <scope>NUCLEOTIDE SEQUENCE</scope>
    <source>
        <strain evidence="1">CtQf419</strain>
    </source>
</reference>
<evidence type="ECO:0000313" key="1">
    <source>
        <dbReference type="EMBL" id="DAF95037.1"/>
    </source>
</evidence>
<name>A0A8S5UKL4_9CAUD</name>
<proteinExistence type="predicted"/>
<accession>A0A8S5UKL4</accession>
<organism evidence="1">
    <name type="scientific">Myoviridae sp. ctQf419</name>
    <dbReference type="NCBI Taxonomy" id="2825102"/>
    <lineage>
        <taxon>Viruses</taxon>
        <taxon>Duplodnaviria</taxon>
        <taxon>Heunggongvirae</taxon>
        <taxon>Uroviricota</taxon>
        <taxon>Caudoviricetes</taxon>
    </lineage>
</organism>
<sequence>MALLNYTTTVDAIKTAGEIEVILIKGGAKAIQKEIDNGKVISIKFIVDSPIGTIPIELPVQIAAVAEILRQQKKNNPRIKTSLDQAERTAWRCLKDWVEAQMALIEIGMVSIDQVFLPYVINKEGKTLYAYAKEHRLFLEGGHNG</sequence>